<comment type="caution">
    <text evidence="1">The sequence shown here is derived from an EMBL/GenBank/DDBJ whole genome shotgun (WGS) entry which is preliminary data.</text>
</comment>
<dbReference type="RefSeq" id="WP_128237582.1">
    <property type="nucleotide sequence ID" value="NZ_SAUX01000013.1"/>
</dbReference>
<gene>
    <name evidence="1" type="ORF">D2T31_12185</name>
</gene>
<dbReference type="AlphaFoldDB" id="A0A443K7W4"/>
<evidence type="ECO:0000313" key="1">
    <source>
        <dbReference type="EMBL" id="RWR28864.1"/>
    </source>
</evidence>
<dbReference type="EMBL" id="SAUX01000013">
    <property type="protein sequence ID" value="RWR28864.1"/>
    <property type="molecule type" value="Genomic_DNA"/>
</dbReference>
<organism evidence="1 2">
    <name type="scientific">Paenirhodobacter populi</name>
    <dbReference type="NCBI Taxonomy" id="2306993"/>
    <lineage>
        <taxon>Bacteria</taxon>
        <taxon>Pseudomonadati</taxon>
        <taxon>Pseudomonadota</taxon>
        <taxon>Alphaproteobacteria</taxon>
        <taxon>Rhodobacterales</taxon>
        <taxon>Rhodobacter group</taxon>
        <taxon>Paenirhodobacter</taxon>
    </lineage>
</organism>
<proteinExistence type="predicted"/>
<evidence type="ECO:0000313" key="2">
    <source>
        <dbReference type="Proteomes" id="UP000285295"/>
    </source>
</evidence>
<reference evidence="1 2" key="1">
    <citation type="submission" date="2019-01" db="EMBL/GenBank/DDBJ databases">
        <title>Sinorhodobacter populi sp. nov. isolated from the symptomatic bark tissue of Populus euramericana canker.</title>
        <authorList>
            <person name="Xu G."/>
        </authorList>
    </citation>
    <scope>NUCLEOTIDE SEQUENCE [LARGE SCALE GENOMIC DNA]</scope>
    <source>
        <strain evidence="1 2">D19-10-3-21</strain>
    </source>
</reference>
<dbReference type="Proteomes" id="UP000285295">
    <property type="component" value="Unassembled WGS sequence"/>
</dbReference>
<protein>
    <submittedName>
        <fullName evidence="1">Uncharacterized protein</fullName>
    </submittedName>
</protein>
<name>A0A443K7W4_9RHOB</name>
<reference evidence="1 2" key="2">
    <citation type="submission" date="2019-01" db="EMBL/GenBank/DDBJ databases">
        <authorList>
            <person name="Li Y."/>
        </authorList>
    </citation>
    <scope>NUCLEOTIDE SEQUENCE [LARGE SCALE GENOMIC DNA]</scope>
    <source>
        <strain evidence="1 2">D19-10-3-21</strain>
    </source>
</reference>
<dbReference type="Gene3D" id="2.60.40.2700">
    <property type="match status" value="1"/>
</dbReference>
<accession>A0A443K7W4</accession>
<dbReference type="OrthoDB" id="9795675at2"/>
<sequence length="645" mass="66217">MAKEITLYTENGFGWSFRKGARLSISVSPSALYVGGAFTVTVTVPAGGTLSTVTATANGTPITLTGSGNTRTGTAPAEAGPLVVTATGADADGNPLTANRTVQVREEPVGPPVNITVPSITGTPAVGQTLTASEGTWTGSTTITLQWLRGTTAISGATGLTYVLTEADAGQDISVRATASNAGGSATATSAAVGPVTEASGLPDWSDVDAIVFIGASHELGMYGTSSLTAGVAATVSEAATTYLASLGTNLPVYCWATGGTTLSSLTQHYNAARSRFPNALIFSGFGGNDVSDVINAGQTYATMTEAQRSAFQARLDAATTTAGNDDHFVPYFISFRNYLGLAAANPDRGSDPFNMGILKNWMQASWPWSIAEDGRAVLDMHNFTRPLAGYLVSGDGYVHPTGTFHGSAIGYQLWREYQLRQVHALLTTGVTQRIPAYVRETGAPDDYVVTFATATTTTEGRNAVNFSTTGSFPISGLALVNTRNIADGPTVDIVLPGTAVAGGSSVNAYNANASAVTDASFSAANRWFDGTPWNLTANGSNGAINANVTVTMTFHGLAPNAQYRVTAGGLRVGTTTTGILKLATGGNEAQYESIIASETGVQDPLTRIARLTAAADGNGDLVVVLSNAGGQTARVNGVGIKRAA</sequence>
<dbReference type="SUPFAM" id="SSF52266">
    <property type="entry name" value="SGNH hydrolase"/>
    <property type="match status" value="1"/>
</dbReference>